<accession>A0A2J8XJE5</accession>
<dbReference type="InterPro" id="IPR052802">
    <property type="entry name" value="KNTC1"/>
</dbReference>
<protein>
    <submittedName>
        <fullName evidence="2">KNTC1 isoform 16</fullName>
    </submittedName>
</protein>
<reference evidence="2" key="1">
    <citation type="submission" date="2017-12" db="EMBL/GenBank/DDBJ databases">
        <title>High-resolution comparative analysis of great ape genomes.</title>
        <authorList>
            <person name="Pollen A."/>
            <person name="Hastie A."/>
            <person name="Hormozdiari F."/>
            <person name="Dougherty M."/>
            <person name="Liu R."/>
            <person name="Chaisson M."/>
            <person name="Hoppe E."/>
            <person name="Hill C."/>
            <person name="Pang A."/>
            <person name="Hillier L."/>
            <person name="Baker C."/>
            <person name="Armstrong J."/>
            <person name="Shendure J."/>
            <person name="Paten B."/>
            <person name="Wilson R."/>
            <person name="Chao H."/>
            <person name="Schneider V."/>
            <person name="Ventura M."/>
            <person name="Kronenberg Z."/>
            <person name="Murali S."/>
            <person name="Gordon D."/>
            <person name="Cantsilieris S."/>
            <person name="Munson K."/>
            <person name="Nelson B."/>
            <person name="Raja A."/>
            <person name="Underwood J."/>
            <person name="Diekhans M."/>
            <person name="Fiddes I."/>
            <person name="Haussler D."/>
            <person name="Eichler E."/>
        </authorList>
    </citation>
    <scope>NUCLEOTIDE SEQUENCE [LARGE SCALE GENOMIC DNA]</scope>
    <source>
        <strain evidence="2">Susie</strain>
    </source>
</reference>
<sequence length="104" mass="11666">MDTSLILEYCSTFQLDCDAVLQLFIETLLHNTNASQGQGDASMDSAKRRHPKLLAKALEMVPLLTSTKDLVISLSGILHKLDPYDYEMIEVVLKVIERADEKIT</sequence>
<dbReference type="InterPro" id="IPR055405">
    <property type="entry name" value="ARM_KNTC1_3rd"/>
</dbReference>
<evidence type="ECO:0000313" key="2">
    <source>
        <dbReference type="EMBL" id="PNJ82164.1"/>
    </source>
</evidence>
<dbReference type="GO" id="GO:0000070">
    <property type="term" value="P:mitotic sister chromatid segregation"/>
    <property type="evidence" value="ECO:0007669"/>
    <property type="project" value="TreeGrafter"/>
</dbReference>
<evidence type="ECO:0000259" key="1">
    <source>
        <dbReference type="Pfam" id="PF24515"/>
    </source>
</evidence>
<dbReference type="EMBL" id="NDHI03003364">
    <property type="protein sequence ID" value="PNJ82164.1"/>
    <property type="molecule type" value="Genomic_DNA"/>
</dbReference>
<dbReference type="PANTHER" id="PTHR15688:SF1">
    <property type="entry name" value="KINETOCHORE-ASSOCIATED PROTEIN 1"/>
    <property type="match status" value="1"/>
</dbReference>
<dbReference type="GO" id="GO:1990423">
    <property type="term" value="C:RZZ complex"/>
    <property type="evidence" value="ECO:0007669"/>
    <property type="project" value="TreeGrafter"/>
</dbReference>
<dbReference type="AlphaFoldDB" id="A0A2J8XJE5"/>
<feature type="domain" description="KNTC1 third ARM-repeats" evidence="1">
    <location>
        <begin position="1"/>
        <end position="94"/>
    </location>
</feature>
<dbReference type="PANTHER" id="PTHR15688">
    <property type="entry name" value="KINETOCHORE-ASSOCIATED PROTEIN 1"/>
    <property type="match status" value="1"/>
</dbReference>
<comment type="caution">
    <text evidence="2">The sequence shown here is derived from an EMBL/GenBank/DDBJ whole genome shotgun (WGS) entry which is preliminary data.</text>
</comment>
<dbReference type="GO" id="GO:0005828">
    <property type="term" value="C:kinetochore microtubule"/>
    <property type="evidence" value="ECO:0007669"/>
    <property type="project" value="TreeGrafter"/>
</dbReference>
<name>A0A2J8XJE5_PONAB</name>
<gene>
    <name evidence="2" type="ORF">CR201_G0000828</name>
</gene>
<dbReference type="GO" id="GO:1903394">
    <property type="term" value="P:protein localization to kinetochore involved in kinetochore assembly"/>
    <property type="evidence" value="ECO:0007669"/>
    <property type="project" value="TreeGrafter"/>
</dbReference>
<dbReference type="Pfam" id="PF24515">
    <property type="entry name" value="ARM_KNTC1_3rd"/>
    <property type="match status" value="1"/>
</dbReference>
<proteinExistence type="predicted"/>
<dbReference type="GO" id="GO:0005737">
    <property type="term" value="C:cytoplasm"/>
    <property type="evidence" value="ECO:0007669"/>
    <property type="project" value="TreeGrafter"/>
</dbReference>
<dbReference type="GO" id="GO:0031267">
    <property type="term" value="F:small GTPase binding"/>
    <property type="evidence" value="ECO:0007669"/>
    <property type="project" value="TreeGrafter"/>
</dbReference>
<organism evidence="2">
    <name type="scientific">Pongo abelii</name>
    <name type="common">Sumatran orangutan</name>
    <name type="synonym">Pongo pygmaeus abelii</name>
    <dbReference type="NCBI Taxonomy" id="9601"/>
    <lineage>
        <taxon>Eukaryota</taxon>
        <taxon>Metazoa</taxon>
        <taxon>Chordata</taxon>
        <taxon>Craniata</taxon>
        <taxon>Vertebrata</taxon>
        <taxon>Euteleostomi</taxon>
        <taxon>Mammalia</taxon>
        <taxon>Eutheria</taxon>
        <taxon>Euarchontoglires</taxon>
        <taxon>Primates</taxon>
        <taxon>Haplorrhini</taxon>
        <taxon>Catarrhini</taxon>
        <taxon>Hominidae</taxon>
        <taxon>Pongo</taxon>
    </lineage>
</organism>
<feature type="non-terminal residue" evidence="2">
    <location>
        <position position="104"/>
    </location>
</feature>
<dbReference type="GO" id="GO:0007094">
    <property type="term" value="P:mitotic spindle assembly checkpoint signaling"/>
    <property type="evidence" value="ECO:0007669"/>
    <property type="project" value="TreeGrafter"/>
</dbReference>